<name>A0A4R5LWM0_9GAMM</name>
<keyword evidence="2" id="KW-1185">Reference proteome</keyword>
<reference evidence="1 2" key="1">
    <citation type="submission" date="2019-03" db="EMBL/GenBank/DDBJ databases">
        <title>Seongchinamella monodicae gen. nov., sp. nov., a novel member of the Gammaproteobacteria isolated from a tidal mudflat of beach.</title>
        <authorList>
            <person name="Yang H.G."/>
            <person name="Kang J.W."/>
            <person name="Lee S.D."/>
        </authorList>
    </citation>
    <scope>NUCLEOTIDE SEQUENCE [LARGE SCALE GENOMIC DNA]</scope>
    <source>
        <strain evidence="1 2">GH4-78</strain>
    </source>
</reference>
<dbReference type="OrthoDB" id="6075958at2"/>
<evidence type="ECO:0000313" key="1">
    <source>
        <dbReference type="EMBL" id="TDG15840.1"/>
    </source>
</evidence>
<dbReference type="AlphaFoldDB" id="A0A4R5LWM0"/>
<dbReference type="Pfam" id="PF06293">
    <property type="entry name" value="Kdo"/>
    <property type="match status" value="1"/>
</dbReference>
<organism evidence="1 2">
    <name type="scientific">Seongchinamella unica</name>
    <dbReference type="NCBI Taxonomy" id="2547392"/>
    <lineage>
        <taxon>Bacteria</taxon>
        <taxon>Pseudomonadati</taxon>
        <taxon>Pseudomonadota</taxon>
        <taxon>Gammaproteobacteria</taxon>
        <taxon>Cellvibrionales</taxon>
        <taxon>Halieaceae</taxon>
        <taxon>Seongchinamella</taxon>
    </lineage>
</organism>
<dbReference type="InterPro" id="IPR011009">
    <property type="entry name" value="Kinase-like_dom_sf"/>
</dbReference>
<dbReference type="Gene3D" id="1.10.510.10">
    <property type="entry name" value="Transferase(Phosphotransferase) domain 1"/>
    <property type="match status" value="1"/>
</dbReference>
<proteinExistence type="predicted"/>
<gene>
    <name evidence="1" type="ORF">E2F43_06335</name>
</gene>
<dbReference type="SUPFAM" id="SSF56112">
    <property type="entry name" value="Protein kinase-like (PK-like)"/>
    <property type="match status" value="1"/>
</dbReference>
<accession>A0A4R5LWM0</accession>
<dbReference type="EMBL" id="SMSE01000001">
    <property type="protein sequence ID" value="TDG15840.1"/>
    <property type="molecule type" value="Genomic_DNA"/>
</dbReference>
<evidence type="ECO:0000313" key="2">
    <source>
        <dbReference type="Proteomes" id="UP000295554"/>
    </source>
</evidence>
<dbReference type="Proteomes" id="UP000295554">
    <property type="component" value="Unassembled WGS sequence"/>
</dbReference>
<comment type="caution">
    <text evidence="1">The sequence shown here is derived from an EMBL/GenBank/DDBJ whole genome shotgun (WGS) entry which is preliminary data.</text>
</comment>
<sequence length="249" mass="28250">MTMRLLRGGEWASELQNHLPLQALDQWMRQRCLVVKSDRHSLVALGELQQKYCYLKLYQPKYLLQQLVFRLGRGRAVQAYDHALRLAASNIPVPQPLACMQVDGGVLLVTEGMERARDLKSCWQDKGSMVPQLSAAAESLASLHRGGFAHGDSKWSNLLWSDNRVYLVDLEAVQACRPGSAAQWRDLARFTVNAEDLALPSADYEAFLASYCQHRDIGRAAVLAAIQQPVKRLRRRHRRKYGERGKRLV</sequence>
<protein>
    <submittedName>
        <fullName evidence="1">Uncharacterized protein</fullName>
    </submittedName>
</protein>